<protein>
    <submittedName>
        <fullName evidence="2">Uncharacterized protein</fullName>
    </submittedName>
</protein>
<evidence type="ECO:0000313" key="1">
    <source>
        <dbReference type="Proteomes" id="UP000887580"/>
    </source>
</evidence>
<dbReference type="Proteomes" id="UP000887580">
    <property type="component" value="Unplaced"/>
</dbReference>
<organism evidence="1 2">
    <name type="scientific">Panagrolaimus sp. PS1159</name>
    <dbReference type="NCBI Taxonomy" id="55785"/>
    <lineage>
        <taxon>Eukaryota</taxon>
        <taxon>Metazoa</taxon>
        <taxon>Ecdysozoa</taxon>
        <taxon>Nematoda</taxon>
        <taxon>Chromadorea</taxon>
        <taxon>Rhabditida</taxon>
        <taxon>Tylenchina</taxon>
        <taxon>Panagrolaimomorpha</taxon>
        <taxon>Panagrolaimoidea</taxon>
        <taxon>Panagrolaimidae</taxon>
        <taxon>Panagrolaimus</taxon>
    </lineage>
</organism>
<evidence type="ECO:0000313" key="2">
    <source>
        <dbReference type="WBParaSite" id="PS1159_v2.g7986.t1"/>
    </source>
</evidence>
<name>A0AC35GRA5_9BILA</name>
<reference evidence="2" key="1">
    <citation type="submission" date="2022-11" db="UniProtKB">
        <authorList>
            <consortium name="WormBaseParasite"/>
        </authorList>
    </citation>
    <scope>IDENTIFICATION</scope>
</reference>
<dbReference type="WBParaSite" id="PS1159_v2.g7986.t1">
    <property type="protein sequence ID" value="PS1159_v2.g7986.t1"/>
    <property type="gene ID" value="PS1159_v2.g7986"/>
</dbReference>
<accession>A0AC35GRA5</accession>
<sequence>MLKLQSSPVLAIIFLIINFIFFALSAPISEEFQEIDLPTDEITENDLSRLSDSDLLSLERALQQKIEEFENEKNGFVEDFVPIPNNFDERRLINSMGARVRRAGGRRSSRTVPVINENGAVELFPIPLNGGDEQQPIVVIEEPAMSENDEIQFDGVGNGDDRQFVLIPESEDEMAEAEGLIPIEIIQDALQSKQESQPIMLSENDIDELELRQRLADLGEQLTKRSIQGF</sequence>
<proteinExistence type="predicted"/>